<dbReference type="AlphaFoldDB" id="A0A7X2N4N5"/>
<dbReference type="PRINTS" id="PR00119">
    <property type="entry name" value="CATATPASE"/>
</dbReference>
<proteinExistence type="predicted"/>
<dbReference type="InterPro" id="IPR000150">
    <property type="entry name" value="Cof"/>
</dbReference>
<gene>
    <name evidence="1" type="ORF">FYJ50_09805</name>
</gene>
<dbReference type="RefSeq" id="WP_154461520.1">
    <property type="nucleotide sequence ID" value="NZ_JAQYTQ010000024.1"/>
</dbReference>
<dbReference type="EMBL" id="VUMM01000030">
    <property type="protein sequence ID" value="MSS02377.1"/>
    <property type="molecule type" value="Genomic_DNA"/>
</dbReference>
<dbReference type="PROSITE" id="PS01229">
    <property type="entry name" value="COF_2"/>
    <property type="match status" value="1"/>
</dbReference>
<dbReference type="Pfam" id="PF08282">
    <property type="entry name" value="Hydrolase_3"/>
    <property type="match status" value="1"/>
</dbReference>
<dbReference type="GO" id="GO:0000287">
    <property type="term" value="F:magnesium ion binding"/>
    <property type="evidence" value="ECO:0007669"/>
    <property type="project" value="TreeGrafter"/>
</dbReference>
<dbReference type="SUPFAM" id="SSF56784">
    <property type="entry name" value="HAD-like"/>
    <property type="match status" value="1"/>
</dbReference>
<comment type="caution">
    <text evidence="1">The sequence shown here is derived from an EMBL/GenBank/DDBJ whole genome shotgun (WGS) entry which is preliminary data.</text>
</comment>
<sequence>MKKAYFFDMDGTLYNRKNHTVSLKTCLALQKLKDQGHFVGLCTSRCFQELQHLPSYIRNFSFDTMILDGGSFILDSNQNVLYKNPIDLKLMEKVNEYCLKHHILYRYSTSDQNYWGNIPNLQLHQVWMNLYLCTPVYKRYEKEEVLNLLIMTRELEHLNYFKDLFDHKGIVQYPDCIEIRSDGLDKAKAIQRIKEKENFDSVICFGDGENDIQMLKMADTGIAMGNALDIVKEQADLVIGSIEMDSIYQYVFKED</sequence>
<dbReference type="NCBIfam" id="TIGR00099">
    <property type="entry name" value="Cof-subfamily"/>
    <property type="match status" value="1"/>
</dbReference>
<dbReference type="SFLD" id="SFLDS00003">
    <property type="entry name" value="Haloacid_Dehalogenase"/>
    <property type="match status" value="1"/>
</dbReference>
<dbReference type="InterPro" id="IPR023214">
    <property type="entry name" value="HAD_sf"/>
</dbReference>
<evidence type="ECO:0000313" key="2">
    <source>
        <dbReference type="Proteomes" id="UP000470082"/>
    </source>
</evidence>
<organism evidence="1 2">
    <name type="scientific">Floccifex porci</name>
    <dbReference type="NCBI Taxonomy" id="2606629"/>
    <lineage>
        <taxon>Bacteria</taxon>
        <taxon>Bacillati</taxon>
        <taxon>Bacillota</taxon>
        <taxon>Erysipelotrichia</taxon>
        <taxon>Erysipelotrichales</taxon>
        <taxon>Erysipelotrichaceae</taxon>
        <taxon>Floccifex</taxon>
    </lineage>
</organism>
<dbReference type="Proteomes" id="UP000470082">
    <property type="component" value="Unassembled WGS sequence"/>
</dbReference>
<dbReference type="Gene3D" id="3.40.50.1000">
    <property type="entry name" value="HAD superfamily/HAD-like"/>
    <property type="match status" value="1"/>
</dbReference>
<evidence type="ECO:0000313" key="1">
    <source>
        <dbReference type="EMBL" id="MSS02377.1"/>
    </source>
</evidence>
<accession>A0A7X2N4N5</accession>
<dbReference type="NCBIfam" id="TIGR01484">
    <property type="entry name" value="HAD-SF-IIB"/>
    <property type="match status" value="1"/>
</dbReference>
<dbReference type="GO" id="GO:0005829">
    <property type="term" value="C:cytosol"/>
    <property type="evidence" value="ECO:0007669"/>
    <property type="project" value="TreeGrafter"/>
</dbReference>
<dbReference type="PANTHER" id="PTHR10000:SF25">
    <property type="entry name" value="PHOSPHATASE YKRA-RELATED"/>
    <property type="match status" value="1"/>
</dbReference>
<dbReference type="InterPro" id="IPR006379">
    <property type="entry name" value="HAD-SF_hydro_IIB"/>
</dbReference>
<dbReference type="Gene3D" id="3.30.1240.10">
    <property type="match status" value="1"/>
</dbReference>
<protein>
    <submittedName>
        <fullName evidence="1">HAD family phosphatase</fullName>
    </submittedName>
</protein>
<dbReference type="SFLD" id="SFLDG01140">
    <property type="entry name" value="C2.B:_Phosphomannomutase_and_P"/>
    <property type="match status" value="1"/>
</dbReference>
<dbReference type="GO" id="GO:0016791">
    <property type="term" value="F:phosphatase activity"/>
    <property type="evidence" value="ECO:0007669"/>
    <property type="project" value="UniProtKB-ARBA"/>
</dbReference>
<dbReference type="InterPro" id="IPR036412">
    <property type="entry name" value="HAD-like_sf"/>
</dbReference>
<dbReference type="PANTHER" id="PTHR10000">
    <property type="entry name" value="PHOSPHOSERINE PHOSPHATASE"/>
    <property type="match status" value="1"/>
</dbReference>
<keyword evidence="2" id="KW-1185">Reference proteome</keyword>
<reference evidence="1 2" key="1">
    <citation type="submission" date="2019-08" db="EMBL/GenBank/DDBJ databases">
        <title>In-depth cultivation of the pig gut microbiome towards novel bacterial diversity and tailored functional studies.</title>
        <authorList>
            <person name="Wylensek D."/>
            <person name="Hitch T.C.A."/>
            <person name="Clavel T."/>
        </authorList>
    </citation>
    <scope>NUCLEOTIDE SEQUENCE [LARGE SCALE GENOMIC DNA]</scope>
    <source>
        <strain evidence="1 2">LKV-178-WT-2G</strain>
    </source>
</reference>
<name>A0A7X2N4N5_9FIRM</name>